<keyword evidence="8" id="KW-0804">Transcription</keyword>
<feature type="domain" description="R3H" evidence="11">
    <location>
        <begin position="392"/>
        <end position="454"/>
    </location>
</feature>
<dbReference type="Pfam" id="PF01424">
    <property type="entry name" value="R3H"/>
    <property type="match status" value="1"/>
</dbReference>
<dbReference type="GO" id="GO:0000977">
    <property type="term" value="F:RNA polymerase II transcription regulatory region sequence-specific DNA binding"/>
    <property type="evidence" value="ECO:0007669"/>
    <property type="project" value="TreeGrafter"/>
</dbReference>
<dbReference type="OrthoDB" id="6512771at2759"/>
<evidence type="ECO:0000256" key="6">
    <source>
        <dbReference type="ARBA" id="ARBA00022833"/>
    </source>
</evidence>
<evidence type="ECO:0000256" key="7">
    <source>
        <dbReference type="ARBA" id="ARBA00023015"/>
    </source>
</evidence>
<evidence type="ECO:0000313" key="12">
    <source>
        <dbReference type="EMBL" id="KAG6379878.1"/>
    </source>
</evidence>
<dbReference type="PANTHER" id="PTHR12360">
    <property type="entry name" value="NUCLEAR TRANSCRIPTION FACTOR, X-BOX BINDING 1 NFX1"/>
    <property type="match status" value="1"/>
</dbReference>
<protein>
    <recommendedName>
        <fullName evidence="11">R3H domain-containing protein</fullName>
    </recommendedName>
</protein>
<evidence type="ECO:0000256" key="8">
    <source>
        <dbReference type="ARBA" id="ARBA00023163"/>
    </source>
</evidence>
<dbReference type="EMBL" id="JAGFBS010000004">
    <property type="protein sequence ID" value="KAG6379878.1"/>
    <property type="molecule type" value="Genomic_DNA"/>
</dbReference>
<comment type="subcellular location">
    <subcellularLocation>
        <location evidence="1">Nucleus</location>
    </subcellularLocation>
</comment>
<proteinExistence type="inferred from homology"/>
<dbReference type="CDD" id="cd06008">
    <property type="entry name" value="NF-X1-zinc-finger"/>
    <property type="match status" value="1"/>
</dbReference>
<dbReference type="SMART" id="SM00438">
    <property type="entry name" value="ZnF_NFX"/>
    <property type="match status" value="2"/>
</dbReference>
<dbReference type="GO" id="GO:0000981">
    <property type="term" value="F:DNA-binding transcription factor activity, RNA polymerase II-specific"/>
    <property type="evidence" value="ECO:0007669"/>
    <property type="project" value="TreeGrafter"/>
</dbReference>
<sequence length="661" mass="69406">MPSSSNAPLIATPLRARLFSATNLAKLSVPVDDTNVDAFAVPSHRLRPSNAPAATKSSKRRDPLRTDLDAQLQLDLHECDHPCGRVLQCGNHRCERRDHKGLCGVCPRGVFEELVCPCGRTVLEPPISCGTRLRCVYPCARPPPACGHPHVPHVCHEGVVIAGADMADEGLALREEQSEVGGACPPCPFLTEKVCACGKKRVGNVRCSQERVSCGTACGKCVVLVVVGIGADDVFFFLVTPDSWGAGSITANGPATPTRVGRVPPSVVNPVNHGASCVLVRLCVHAHVSYRLPPLSFPEQHPCTQACHAPTACPETEPCLAPVTLTCPCGNLRSTMPCSGTKLTLACTGECELKKRNMRLAEALGISEEKREARGKVTYSPELVGIARGLGPKFVGVVEKAFADFVTSDRRMQVLPHMPPDRRKFVHDLAVVYRMDTAMVDQEPHRSVQLIRRIDTRIPTPLLSQHIVSSGSTMGRLVDMRLGSGRGAGAGVGVGAVGVAGTRTGGSAWGGVGGSSGGASASVGAGRWNMVAKSAPGAPRSGSGTPVRVPSPVVQSRDVSPGASRPLAVGGGSSMTNTSARAGAGASGGTTAGVWASPTVQIQRERENVAVAAGRVPTTAVTVEGQDGVMSVNGLGTFRMTGKMMYRRHRSVKTVCPYEFY</sequence>
<keyword evidence="5" id="KW-0863">Zinc-finger</keyword>
<keyword evidence="9" id="KW-0539">Nucleus</keyword>
<feature type="compositionally biased region" description="Low complexity" evidence="10">
    <location>
        <begin position="546"/>
        <end position="561"/>
    </location>
</feature>
<evidence type="ECO:0000256" key="4">
    <source>
        <dbReference type="ARBA" id="ARBA00022737"/>
    </source>
</evidence>
<evidence type="ECO:0000256" key="1">
    <source>
        <dbReference type="ARBA" id="ARBA00004123"/>
    </source>
</evidence>
<dbReference type="SMART" id="SM00393">
    <property type="entry name" value="R3H"/>
    <property type="match status" value="1"/>
</dbReference>
<evidence type="ECO:0000256" key="10">
    <source>
        <dbReference type="SAM" id="MobiDB-lite"/>
    </source>
</evidence>
<feature type="region of interest" description="Disordered" evidence="10">
    <location>
        <begin position="533"/>
        <end position="593"/>
    </location>
</feature>
<dbReference type="GO" id="GO:0008270">
    <property type="term" value="F:zinc ion binding"/>
    <property type="evidence" value="ECO:0007669"/>
    <property type="project" value="UniProtKB-KW"/>
</dbReference>
<keyword evidence="4" id="KW-0677">Repeat</keyword>
<comment type="similarity">
    <text evidence="2">Belongs to the NFX1 family.</text>
</comment>
<comment type="caution">
    <text evidence="12">The sequence shown here is derived from an EMBL/GenBank/DDBJ whole genome shotgun (WGS) entry which is preliminary data.</text>
</comment>
<evidence type="ECO:0000256" key="3">
    <source>
        <dbReference type="ARBA" id="ARBA00022723"/>
    </source>
</evidence>
<evidence type="ECO:0000256" key="9">
    <source>
        <dbReference type="ARBA" id="ARBA00023242"/>
    </source>
</evidence>
<keyword evidence="7" id="KW-0805">Transcription regulation</keyword>
<dbReference type="CDD" id="cd02325">
    <property type="entry name" value="R3H"/>
    <property type="match status" value="1"/>
</dbReference>
<dbReference type="InterPro" id="IPR001374">
    <property type="entry name" value="R3H_dom"/>
</dbReference>
<dbReference type="AlphaFoldDB" id="A0A8I3ADW7"/>
<dbReference type="Proteomes" id="UP000683000">
    <property type="component" value="Unassembled WGS sequence"/>
</dbReference>
<organism evidence="12 13">
    <name type="scientific">Boletus reticuloceps</name>
    <dbReference type="NCBI Taxonomy" id="495285"/>
    <lineage>
        <taxon>Eukaryota</taxon>
        <taxon>Fungi</taxon>
        <taxon>Dikarya</taxon>
        <taxon>Basidiomycota</taxon>
        <taxon>Agaricomycotina</taxon>
        <taxon>Agaricomycetes</taxon>
        <taxon>Agaricomycetidae</taxon>
        <taxon>Boletales</taxon>
        <taxon>Boletineae</taxon>
        <taxon>Boletaceae</taxon>
        <taxon>Boletoideae</taxon>
        <taxon>Boletus</taxon>
    </lineage>
</organism>
<dbReference type="Gene3D" id="3.30.1370.50">
    <property type="entry name" value="R3H-like domain"/>
    <property type="match status" value="1"/>
</dbReference>
<dbReference type="SUPFAM" id="SSF82708">
    <property type="entry name" value="R3H domain"/>
    <property type="match status" value="1"/>
</dbReference>
<keyword evidence="6" id="KW-0862">Zinc</keyword>
<dbReference type="InterPro" id="IPR034078">
    <property type="entry name" value="NFX1_fam"/>
</dbReference>
<evidence type="ECO:0000256" key="5">
    <source>
        <dbReference type="ARBA" id="ARBA00022771"/>
    </source>
</evidence>
<dbReference type="PANTHER" id="PTHR12360:SF12">
    <property type="entry name" value="TRANSCRIPTIONAL REPRESSOR NF-X1"/>
    <property type="match status" value="1"/>
</dbReference>
<keyword evidence="13" id="KW-1185">Reference proteome</keyword>
<accession>A0A8I3ADW7</accession>
<name>A0A8I3ADW7_9AGAM</name>
<keyword evidence="3" id="KW-0479">Metal-binding</keyword>
<dbReference type="InterPro" id="IPR000967">
    <property type="entry name" value="Znf_NFX1"/>
</dbReference>
<dbReference type="InterPro" id="IPR036867">
    <property type="entry name" value="R3H_dom_sf"/>
</dbReference>
<dbReference type="GO" id="GO:0000122">
    <property type="term" value="P:negative regulation of transcription by RNA polymerase II"/>
    <property type="evidence" value="ECO:0007669"/>
    <property type="project" value="TreeGrafter"/>
</dbReference>
<gene>
    <name evidence="12" type="ORF">JVT61DRAFT_10439</name>
</gene>
<evidence type="ECO:0000313" key="13">
    <source>
        <dbReference type="Proteomes" id="UP000683000"/>
    </source>
</evidence>
<reference evidence="12" key="1">
    <citation type="submission" date="2021-03" db="EMBL/GenBank/DDBJ databases">
        <title>Evolutionary innovations through gain and loss of genes in the ectomycorrhizal Boletales.</title>
        <authorList>
            <person name="Wu G."/>
            <person name="Miyauchi S."/>
            <person name="Morin E."/>
            <person name="Yang Z.-L."/>
            <person name="Xu J."/>
            <person name="Martin F.M."/>
        </authorList>
    </citation>
    <scope>NUCLEOTIDE SEQUENCE</scope>
    <source>
        <strain evidence="12">BR01</strain>
    </source>
</reference>
<evidence type="ECO:0000256" key="2">
    <source>
        <dbReference type="ARBA" id="ARBA00007269"/>
    </source>
</evidence>
<dbReference type="PROSITE" id="PS51061">
    <property type="entry name" value="R3H"/>
    <property type="match status" value="1"/>
</dbReference>
<evidence type="ECO:0000259" key="11">
    <source>
        <dbReference type="PROSITE" id="PS51061"/>
    </source>
</evidence>
<dbReference type="GO" id="GO:0005634">
    <property type="term" value="C:nucleus"/>
    <property type="evidence" value="ECO:0007669"/>
    <property type="project" value="UniProtKB-SubCell"/>
</dbReference>